<reference evidence="13 14" key="1">
    <citation type="journal article" date="2014" name="PLoS Genet.">
        <title>The Genome of Spironucleus salmonicida Highlights a Fish Pathogen Adapted to Fluctuating Environments.</title>
        <authorList>
            <person name="Xu F."/>
            <person name="Jerlstrom-Hultqvist J."/>
            <person name="Einarsson E."/>
            <person name="Astvaldsson A."/>
            <person name="Svard S.G."/>
            <person name="Andersson J.O."/>
        </authorList>
    </citation>
    <scope>NUCLEOTIDE SEQUENCE</scope>
    <source>
        <strain evidence="14">ATCC 50377</strain>
    </source>
</reference>
<dbReference type="Pfam" id="PF00400">
    <property type="entry name" value="WD40"/>
    <property type="match status" value="1"/>
</dbReference>
<dbReference type="OrthoDB" id="10259804at2759"/>
<evidence type="ECO:0000313" key="14">
    <source>
        <dbReference type="EMBL" id="KAH0571316.1"/>
    </source>
</evidence>
<dbReference type="GO" id="GO:0120293">
    <property type="term" value="C:dynein axonemal particle"/>
    <property type="evidence" value="ECO:0007669"/>
    <property type="project" value="UniProtKB-SubCell"/>
</dbReference>
<dbReference type="InterPro" id="IPR050687">
    <property type="entry name" value="Dynein_IC"/>
</dbReference>
<dbReference type="SMART" id="SM00320">
    <property type="entry name" value="WD40"/>
    <property type="match status" value="7"/>
</dbReference>
<evidence type="ECO:0000256" key="3">
    <source>
        <dbReference type="ARBA" id="ARBA00022574"/>
    </source>
</evidence>
<proteinExistence type="predicted"/>
<dbReference type="PANTHER" id="PTHR12442:SF12">
    <property type="entry name" value="DYNEIN AXONEMAL INTERMEDIATE CHAIN 4"/>
    <property type="match status" value="1"/>
</dbReference>
<evidence type="ECO:0000256" key="5">
    <source>
        <dbReference type="ARBA" id="ARBA00022846"/>
    </source>
</evidence>
<name>V6M0E5_9EUKA</name>
<protein>
    <recommendedName>
        <fullName evidence="10">Dynein axonemal intermediate chain 4</fullName>
    </recommendedName>
    <alternativeName>
        <fullName evidence="11">WD repeat-containing protein 78</fullName>
    </alternativeName>
</protein>
<evidence type="ECO:0000256" key="7">
    <source>
        <dbReference type="ARBA" id="ARBA00023212"/>
    </source>
</evidence>
<dbReference type="Proteomes" id="UP000018208">
    <property type="component" value="Unassembled WGS sequence"/>
</dbReference>
<keyword evidence="4" id="KW-0677">Repeat</keyword>
<dbReference type="VEuPathDB" id="GiardiaDB:SS50377_27617"/>
<dbReference type="EMBL" id="KI546073">
    <property type="protein sequence ID" value="EST46604.1"/>
    <property type="molecule type" value="Genomic_DNA"/>
</dbReference>
<evidence type="ECO:0000313" key="15">
    <source>
        <dbReference type="Proteomes" id="UP000018208"/>
    </source>
</evidence>
<dbReference type="InterPro" id="IPR001680">
    <property type="entry name" value="WD40_rpt"/>
</dbReference>
<keyword evidence="5" id="KW-0282">Flagellum</keyword>
<evidence type="ECO:0000256" key="11">
    <source>
        <dbReference type="ARBA" id="ARBA00041557"/>
    </source>
</evidence>
<evidence type="ECO:0000256" key="1">
    <source>
        <dbReference type="ARBA" id="ARBA00004611"/>
    </source>
</evidence>
<dbReference type="GO" id="GO:0045503">
    <property type="term" value="F:dynein light chain binding"/>
    <property type="evidence" value="ECO:0007669"/>
    <property type="project" value="TreeGrafter"/>
</dbReference>
<dbReference type="PANTHER" id="PTHR12442">
    <property type="entry name" value="DYNEIN INTERMEDIATE CHAIN"/>
    <property type="match status" value="1"/>
</dbReference>
<evidence type="ECO:0000256" key="4">
    <source>
        <dbReference type="ARBA" id="ARBA00022737"/>
    </source>
</evidence>
<dbReference type="PROSITE" id="PS50082">
    <property type="entry name" value="WD_REPEATS_2"/>
    <property type="match status" value="1"/>
</dbReference>
<keyword evidence="8" id="KW-0966">Cell projection</keyword>
<dbReference type="GO" id="GO:0045504">
    <property type="term" value="F:dynein heavy chain binding"/>
    <property type="evidence" value="ECO:0007669"/>
    <property type="project" value="TreeGrafter"/>
</dbReference>
<evidence type="ECO:0000256" key="6">
    <source>
        <dbReference type="ARBA" id="ARBA00023069"/>
    </source>
</evidence>
<accession>V6M0E5</accession>
<dbReference type="AlphaFoldDB" id="V6M0E5"/>
<dbReference type="InterPro" id="IPR036322">
    <property type="entry name" value="WD40_repeat_dom_sf"/>
</dbReference>
<dbReference type="GO" id="GO:0003341">
    <property type="term" value="P:cilium movement"/>
    <property type="evidence" value="ECO:0007669"/>
    <property type="project" value="TreeGrafter"/>
</dbReference>
<dbReference type="PROSITE" id="PS50294">
    <property type="entry name" value="WD_REPEATS_REGION"/>
    <property type="match status" value="1"/>
</dbReference>
<keyword evidence="7" id="KW-0206">Cytoskeleton</keyword>
<keyword evidence="3 12" id="KW-0853">WD repeat</keyword>
<dbReference type="SUPFAM" id="SSF50978">
    <property type="entry name" value="WD40 repeat-like"/>
    <property type="match status" value="1"/>
</dbReference>
<gene>
    <name evidence="13" type="ORF">SS50377_13409</name>
    <name evidence="14" type="ORF">SS50377_27617</name>
</gene>
<keyword evidence="2" id="KW-0963">Cytoplasm</keyword>
<dbReference type="GO" id="GO:0005858">
    <property type="term" value="C:axonemal dynein complex"/>
    <property type="evidence" value="ECO:0007669"/>
    <property type="project" value="TreeGrafter"/>
</dbReference>
<evidence type="ECO:0000256" key="2">
    <source>
        <dbReference type="ARBA" id="ARBA00022490"/>
    </source>
</evidence>
<reference evidence="14" key="2">
    <citation type="submission" date="2020-12" db="EMBL/GenBank/DDBJ databases">
        <title>New Spironucleus salmonicida genome in near-complete chromosomes.</title>
        <authorList>
            <person name="Xu F."/>
            <person name="Kurt Z."/>
            <person name="Jimenez-Gonzalez A."/>
            <person name="Astvaldsson A."/>
            <person name="Andersson J.O."/>
            <person name="Svard S.G."/>
        </authorList>
    </citation>
    <scope>NUCLEOTIDE SEQUENCE</scope>
    <source>
        <strain evidence="14">ATCC 50377</strain>
    </source>
</reference>
<evidence type="ECO:0000256" key="8">
    <source>
        <dbReference type="ARBA" id="ARBA00023273"/>
    </source>
</evidence>
<keyword evidence="6" id="KW-0969">Cilium</keyword>
<feature type="repeat" description="WD" evidence="12">
    <location>
        <begin position="551"/>
        <end position="593"/>
    </location>
</feature>
<evidence type="ECO:0000313" key="13">
    <source>
        <dbReference type="EMBL" id="EST46604.1"/>
    </source>
</evidence>
<dbReference type="EMBL" id="AUWU02000007">
    <property type="protein sequence ID" value="KAH0571316.1"/>
    <property type="molecule type" value="Genomic_DNA"/>
</dbReference>
<sequence length="730" mass="81576">MSDEGDRDREFEDLDQPEQHLEKLVAVTVSKGQSFIKHDQLLESVILAPTASRTFYMQAPSVFAADGQDAAKTTKQNDNYEKACKKMQEPGQAVNVEIQTLVQTEVLNTGAVILTKTAYAKEKGVGTCQQTFKDQAVEVNYVDIMSLIKEEEVTLVQQPDDVEFKKKQEGGIDFDDVGTAYTKTEGDDVSEAGTAYTTGTQKTADQSIGQSIGSTIGKDDDEGKGNELRKQRLQSFEGRIFNDPKFVKSMLLAELLVQQNPLITRICSYRAQDVQYDPDLDYGQILRSEFTVSKDNTQVSKKTPLQLKQLYIYKSPLMHSLKVVCLDFSPIDERLLAVGYADTNSAPSDEHYGAIAVWQPENPTHPKIHFFTRQQITSLAWLPLGKSVVSVGFSDGCVAVYDFRHLQIDSQGYAVPNLESNNKTGKHTSKVWDCAWVAGDTSSMSGDNVVSTDYDNLITVSADGRVVERSVKRSFEYRDILTLTSVGSHPVAIKSVDDKKSTSNRMTIIRKLSAGLSIDFLPDQSTYLVSGDDAVIRKASRAYSEQTLMQYTGHLSSIYRVRVNPCTPGYFLSCSADRTTKIWNLESQQALVSLRSPSEEHVYTAEWCPYKSTVILTGTKAGTVELWDLTETTVSPMKVIDRLQFKKKTDDDEEEEKPDEKEEIIPVRVVQFNKKVPVFAVGYENGFVYIYRLTGVENGYIFKNVDQANFLEVESERIAAVVQQQEGAEE</sequence>
<dbReference type="Gene3D" id="2.130.10.10">
    <property type="entry name" value="YVTN repeat-like/Quinoprotein amine dehydrogenase"/>
    <property type="match status" value="2"/>
</dbReference>
<evidence type="ECO:0000256" key="12">
    <source>
        <dbReference type="PROSITE-ProRule" id="PRU00221"/>
    </source>
</evidence>
<evidence type="ECO:0000256" key="10">
    <source>
        <dbReference type="ARBA" id="ARBA00040002"/>
    </source>
</evidence>
<comment type="subcellular location">
    <subcellularLocation>
        <location evidence="1">Cytoplasm</location>
        <location evidence="1">Cytoskeleton</location>
        <location evidence="1">Flagellum axoneme</location>
    </subcellularLocation>
    <subcellularLocation>
        <location evidence="9">Dynein axonemal particle</location>
    </subcellularLocation>
</comment>
<evidence type="ECO:0000256" key="9">
    <source>
        <dbReference type="ARBA" id="ARBA00024190"/>
    </source>
</evidence>
<dbReference type="InterPro" id="IPR015943">
    <property type="entry name" value="WD40/YVTN_repeat-like_dom_sf"/>
</dbReference>
<organism evidence="13">
    <name type="scientific">Spironucleus salmonicida</name>
    <dbReference type="NCBI Taxonomy" id="348837"/>
    <lineage>
        <taxon>Eukaryota</taxon>
        <taxon>Metamonada</taxon>
        <taxon>Diplomonadida</taxon>
        <taxon>Hexamitidae</taxon>
        <taxon>Hexamitinae</taxon>
        <taxon>Spironucleus</taxon>
    </lineage>
</organism>
<keyword evidence="15" id="KW-1185">Reference proteome</keyword>